<evidence type="ECO:0000313" key="2">
    <source>
        <dbReference type="Proteomes" id="UP000677436"/>
    </source>
</evidence>
<protein>
    <submittedName>
        <fullName evidence="1">Uncharacterized protein</fullName>
    </submittedName>
</protein>
<proteinExistence type="predicted"/>
<reference evidence="1" key="1">
    <citation type="journal article" date="2013" name="Int. J. Syst. Evol. Microbiol.">
        <title>Polycladomyces abyssicola gen. nov., sp. nov., a thermophilic filamentous bacterium isolated from hemipelagic sediment.</title>
        <authorList>
            <person name="Tsubouchi T."/>
            <person name="Shimane Y."/>
            <person name="Mori K."/>
            <person name="Usui K."/>
            <person name="Hiraki T."/>
            <person name="Tame A."/>
            <person name="Uematsu K."/>
            <person name="Maruyama T."/>
            <person name="Hatada Y."/>
        </authorList>
    </citation>
    <scope>NUCLEOTIDE SEQUENCE</scope>
    <source>
        <strain evidence="1">JIR-001</strain>
    </source>
</reference>
<reference evidence="1" key="2">
    <citation type="journal article" date="2021" name="Microbiol. Resour. Announc.">
        <title>Complete Genome Sequence of Polycladomyces abyssicola JIR-001T, Isolated from Hemipelagic Sediment in Deep Seawater.</title>
        <authorList>
            <person name="Tsubouchi T."/>
            <person name="Kaneko Y."/>
        </authorList>
    </citation>
    <scope>NUCLEOTIDE SEQUENCE</scope>
    <source>
        <strain evidence="1">JIR-001</strain>
    </source>
</reference>
<dbReference type="RefSeq" id="WP_212772308.1">
    <property type="nucleotide sequence ID" value="NZ_AP024601.1"/>
</dbReference>
<dbReference type="KEGG" id="pabs:JIR001_16690"/>
<dbReference type="AlphaFoldDB" id="A0A8D5ZNZ7"/>
<dbReference type="EMBL" id="AP024601">
    <property type="protein sequence ID" value="BCU81886.1"/>
    <property type="molecule type" value="Genomic_DNA"/>
</dbReference>
<gene>
    <name evidence="1" type="ORF">JIR001_16690</name>
</gene>
<keyword evidence="2" id="KW-1185">Reference proteome</keyword>
<dbReference type="Proteomes" id="UP000677436">
    <property type="component" value="Chromosome"/>
</dbReference>
<name>A0A8D5ZNZ7_9BACL</name>
<sequence>MKGMIQYQCVKCSRIIAVHPATVYVTCCSRYARRLMQGELNFGKVAG</sequence>
<accession>A0A8D5ZNZ7</accession>
<evidence type="ECO:0000313" key="1">
    <source>
        <dbReference type="EMBL" id="BCU81886.1"/>
    </source>
</evidence>
<organism evidence="1 2">
    <name type="scientific">Polycladomyces abyssicola</name>
    <dbReference type="NCBI Taxonomy" id="1125966"/>
    <lineage>
        <taxon>Bacteria</taxon>
        <taxon>Bacillati</taxon>
        <taxon>Bacillota</taxon>
        <taxon>Bacilli</taxon>
        <taxon>Bacillales</taxon>
        <taxon>Thermoactinomycetaceae</taxon>
        <taxon>Polycladomyces</taxon>
    </lineage>
</organism>